<accession>A0A1H2H2L7</accession>
<evidence type="ECO:0000313" key="4">
    <source>
        <dbReference type="Proteomes" id="UP000243924"/>
    </source>
</evidence>
<evidence type="ECO:0000259" key="2">
    <source>
        <dbReference type="Pfam" id="PF01557"/>
    </source>
</evidence>
<dbReference type="InterPro" id="IPR036663">
    <property type="entry name" value="Fumarylacetoacetase_C_sf"/>
</dbReference>
<dbReference type="EMBL" id="LT629787">
    <property type="protein sequence ID" value="SDU26063.1"/>
    <property type="molecule type" value="Genomic_DNA"/>
</dbReference>
<dbReference type="AlphaFoldDB" id="A0A1H2H2L7"/>
<gene>
    <name evidence="3" type="ORF">SAMN05216210_2728</name>
</gene>
<proteinExistence type="predicted"/>
<dbReference type="GO" id="GO:0046872">
    <property type="term" value="F:metal ion binding"/>
    <property type="evidence" value="ECO:0007669"/>
    <property type="project" value="UniProtKB-KW"/>
</dbReference>
<evidence type="ECO:0000313" key="3">
    <source>
        <dbReference type="EMBL" id="SDU26063.1"/>
    </source>
</evidence>
<reference evidence="4" key="1">
    <citation type="submission" date="2016-10" db="EMBL/GenBank/DDBJ databases">
        <authorList>
            <person name="Varghese N."/>
            <person name="Submissions S."/>
        </authorList>
    </citation>
    <scope>NUCLEOTIDE SEQUENCE [LARGE SCALE GENOMIC DNA]</scope>
    <source>
        <strain evidence="4">CECT 8338</strain>
    </source>
</reference>
<evidence type="ECO:0000256" key="1">
    <source>
        <dbReference type="ARBA" id="ARBA00022723"/>
    </source>
</evidence>
<dbReference type="Proteomes" id="UP000243924">
    <property type="component" value="Chromosome I"/>
</dbReference>
<dbReference type="PANTHER" id="PTHR11820:SF7">
    <property type="entry name" value="ACYLPYRUVASE FAHD1, MITOCHONDRIAL"/>
    <property type="match status" value="1"/>
</dbReference>
<dbReference type="SUPFAM" id="SSF56529">
    <property type="entry name" value="FAH"/>
    <property type="match status" value="1"/>
</dbReference>
<dbReference type="GO" id="GO:0018773">
    <property type="term" value="F:acetylpyruvate hydrolase activity"/>
    <property type="evidence" value="ECO:0007669"/>
    <property type="project" value="TreeGrafter"/>
</dbReference>
<organism evidence="3 4">
    <name type="scientific">Halopseudomonas salegens</name>
    <dbReference type="NCBI Taxonomy" id="1434072"/>
    <lineage>
        <taxon>Bacteria</taxon>
        <taxon>Pseudomonadati</taxon>
        <taxon>Pseudomonadota</taxon>
        <taxon>Gammaproteobacteria</taxon>
        <taxon>Pseudomonadales</taxon>
        <taxon>Pseudomonadaceae</taxon>
        <taxon>Halopseudomonas</taxon>
    </lineage>
</organism>
<dbReference type="OrthoDB" id="9805307at2"/>
<dbReference type="Gene3D" id="3.90.850.10">
    <property type="entry name" value="Fumarylacetoacetase-like, C-terminal domain"/>
    <property type="match status" value="1"/>
</dbReference>
<name>A0A1H2H2L7_9GAMM</name>
<sequence>MSYQHHFADGTTIDLPLGKVVCVGRNYAEHARELNNPVPSEPLLFIKPATAVVPLSDAPLQLPTGKGPVHYETEIALLIGQPLRGEVSIEQARQSIIGVGLALDLTLRELQDQLKAKGHPWERAKSFDGACPLSVFIRPEQAPALTELPLRLVVNGEVRQQGSSAEMITPILSLLQQIACVFTLQPGDVVITGTPAGVGELQAGDVLELAIPGALEQSAEIAGEAAAD</sequence>
<keyword evidence="4" id="KW-1185">Reference proteome</keyword>
<dbReference type="Pfam" id="PF01557">
    <property type="entry name" value="FAA_hydrolase"/>
    <property type="match status" value="1"/>
</dbReference>
<dbReference type="STRING" id="1434072.SAMN05216210_2728"/>
<keyword evidence="1" id="KW-0479">Metal-binding</keyword>
<dbReference type="PANTHER" id="PTHR11820">
    <property type="entry name" value="ACYLPYRUVASE"/>
    <property type="match status" value="1"/>
</dbReference>
<protein>
    <submittedName>
        <fullName evidence="3">2-keto-4-pentenoate hydratase/2-oxohepta-3-ene-1,7-dioic acid hydratase (Catechol pathway)</fullName>
    </submittedName>
</protein>
<dbReference type="InterPro" id="IPR011234">
    <property type="entry name" value="Fumarylacetoacetase-like_C"/>
</dbReference>
<dbReference type="NCBIfam" id="NF007967">
    <property type="entry name" value="PRK10691.1"/>
    <property type="match status" value="1"/>
</dbReference>
<feature type="domain" description="Fumarylacetoacetase-like C-terminal" evidence="2">
    <location>
        <begin position="19"/>
        <end position="216"/>
    </location>
</feature>
<dbReference type="RefSeq" id="WP_092387759.1">
    <property type="nucleotide sequence ID" value="NZ_LT629787.1"/>
</dbReference>